<dbReference type="InterPro" id="IPR006068">
    <property type="entry name" value="ATPase_P-typ_cation-transptr_C"/>
</dbReference>
<reference evidence="22" key="1">
    <citation type="submission" date="2020-11" db="EMBL/GenBank/DDBJ databases">
        <authorList>
            <person name="Tran Van P."/>
        </authorList>
    </citation>
    <scope>NUCLEOTIDE SEQUENCE</scope>
</reference>
<dbReference type="NCBIfam" id="TIGR01522">
    <property type="entry name" value="ATPase-IIA2_Ca"/>
    <property type="match status" value="1"/>
</dbReference>
<dbReference type="Gene3D" id="3.40.50.1000">
    <property type="entry name" value="HAD superfamily/HAD-like"/>
    <property type="match status" value="1"/>
</dbReference>
<comment type="subcellular location">
    <subcellularLocation>
        <location evidence="1">Golgi apparatus</location>
        <location evidence="1">trans-Golgi network membrane</location>
        <topology evidence="1">Multi-pass membrane protein</topology>
    </subcellularLocation>
    <subcellularLocation>
        <location evidence="20">Membrane</location>
        <topology evidence="20">Multi-pass membrane protein</topology>
    </subcellularLocation>
    <subcellularLocation>
        <location evidence="2">Sarcoplasmic reticulum membrane</location>
        <topology evidence="2">Multi-pass membrane protein</topology>
    </subcellularLocation>
</comment>
<keyword evidence="14 20" id="KW-1133">Transmembrane helix</keyword>
<comment type="catalytic activity">
    <reaction evidence="19">
        <text>Mn(2+)(in) + ATP + H2O = Mn(2+)(out) + ADP + phosphate + H(+)</text>
        <dbReference type="Rhea" id="RHEA:66820"/>
        <dbReference type="ChEBI" id="CHEBI:15377"/>
        <dbReference type="ChEBI" id="CHEBI:15378"/>
        <dbReference type="ChEBI" id="CHEBI:29035"/>
        <dbReference type="ChEBI" id="CHEBI:30616"/>
        <dbReference type="ChEBI" id="CHEBI:43474"/>
        <dbReference type="ChEBI" id="CHEBI:456216"/>
    </reaction>
    <physiologicalReaction direction="left-to-right" evidence="19">
        <dbReference type="Rhea" id="RHEA:66821"/>
    </physiologicalReaction>
</comment>
<keyword evidence="9 20" id="KW-0106">Calcium</keyword>
<dbReference type="PRINTS" id="PR00120">
    <property type="entry name" value="HATPASE"/>
</dbReference>
<evidence type="ECO:0000256" key="11">
    <source>
        <dbReference type="ARBA" id="ARBA00022842"/>
    </source>
</evidence>
<keyword evidence="13" id="KW-1278">Translocase</keyword>
<keyword evidence="10 20" id="KW-0067">ATP-binding</keyword>
<dbReference type="InterPro" id="IPR001757">
    <property type="entry name" value="P_typ_ATPase"/>
</dbReference>
<comment type="caution">
    <text evidence="20">Lacks conserved residue(s) required for the propagation of feature annotation.</text>
</comment>
<dbReference type="EC" id="7.2.2.10" evidence="20"/>
<keyword evidence="12" id="KW-0703">Sarcoplasmic reticulum</keyword>
<feature type="transmembrane region" description="Helical" evidence="20">
    <location>
        <begin position="738"/>
        <end position="758"/>
    </location>
</feature>
<organism evidence="22">
    <name type="scientific">Timema tahoe</name>
    <dbReference type="NCBI Taxonomy" id="61484"/>
    <lineage>
        <taxon>Eukaryota</taxon>
        <taxon>Metazoa</taxon>
        <taxon>Ecdysozoa</taxon>
        <taxon>Arthropoda</taxon>
        <taxon>Hexapoda</taxon>
        <taxon>Insecta</taxon>
        <taxon>Pterygota</taxon>
        <taxon>Neoptera</taxon>
        <taxon>Polyneoptera</taxon>
        <taxon>Phasmatodea</taxon>
        <taxon>Timematodea</taxon>
        <taxon>Timematoidea</taxon>
        <taxon>Timematidae</taxon>
        <taxon>Timema</taxon>
    </lineage>
</organism>
<feature type="transmembrane region" description="Helical" evidence="20">
    <location>
        <begin position="327"/>
        <end position="356"/>
    </location>
</feature>
<evidence type="ECO:0000256" key="14">
    <source>
        <dbReference type="ARBA" id="ARBA00022989"/>
    </source>
</evidence>
<dbReference type="GO" id="GO:0046872">
    <property type="term" value="F:metal ion binding"/>
    <property type="evidence" value="ECO:0007669"/>
    <property type="project" value="UniProtKB-KW"/>
</dbReference>
<evidence type="ECO:0000313" key="22">
    <source>
        <dbReference type="EMBL" id="CAD7452668.1"/>
    </source>
</evidence>
<dbReference type="PRINTS" id="PR00119">
    <property type="entry name" value="CATATPASE"/>
</dbReference>
<dbReference type="SFLD" id="SFLDG00002">
    <property type="entry name" value="C1.7:_P-type_atpase_like"/>
    <property type="match status" value="1"/>
</dbReference>
<keyword evidence="6 20" id="KW-0812">Transmembrane</keyword>
<keyword evidence="15" id="KW-0333">Golgi apparatus</keyword>
<dbReference type="InterPro" id="IPR044492">
    <property type="entry name" value="P_typ_ATPase_HD_dom"/>
</dbReference>
<dbReference type="GO" id="GO:0005794">
    <property type="term" value="C:Golgi apparatus"/>
    <property type="evidence" value="ECO:0007669"/>
    <property type="project" value="UniProtKB-SubCell"/>
</dbReference>
<dbReference type="AlphaFoldDB" id="A0A7R9FH82"/>
<evidence type="ECO:0000256" key="18">
    <source>
        <dbReference type="ARBA" id="ARBA00047282"/>
    </source>
</evidence>
<keyword evidence="8 20" id="KW-0547">Nucleotide-binding</keyword>
<evidence type="ECO:0000256" key="7">
    <source>
        <dbReference type="ARBA" id="ARBA00022723"/>
    </source>
</evidence>
<evidence type="ECO:0000256" key="17">
    <source>
        <dbReference type="ARBA" id="ARBA00023136"/>
    </source>
</evidence>
<keyword evidence="16 20" id="KW-0406">Ion transport</keyword>
<dbReference type="PROSITE" id="PS00154">
    <property type="entry name" value="ATPASE_E1_E2"/>
    <property type="match status" value="1"/>
</dbReference>
<comment type="similarity">
    <text evidence="3">Belongs to the cation transport ATPase (P-type) (TC 3.A.3) family. Type IIA subfamily.</text>
</comment>
<dbReference type="InterPro" id="IPR023298">
    <property type="entry name" value="ATPase_P-typ_TM_dom_sf"/>
</dbReference>
<evidence type="ECO:0000256" key="3">
    <source>
        <dbReference type="ARBA" id="ARBA00005675"/>
    </source>
</evidence>
<dbReference type="GO" id="GO:0016887">
    <property type="term" value="F:ATP hydrolysis activity"/>
    <property type="evidence" value="ECO:0007669"/>
    <property type="project" value="InterPro"/>
</dbReference>
<dbReference type="FunFam" id="2.70.150.10:FF:000008">
    <property type="entry name" value="Calcium-transporting ATPase"/>
    <property type="match status" value="1"/>
</dbReference>
<dbReference type="SUPFAM" id="SSF56784">
    <property type="entry name" value="HAD-like"/>
    <property type="match status" value="1"/>
</dbReference>
<comment type="catalytic activity">
    <reaction evidence="18">
        <text>Ca(2+)(in) + ATP + H2O = Ca(2+)(out) + ADP + phosphate + H(+)</text>
        <dbReference type="Rhea" id="RHEA:18105"/>
        <dbReference type="ChEBI" id="CHEBI:15377"/>
        <dbReference type="ChEBI" id="CHEBI:15378"/>
        <dbReference type="ChEBI" id="CHEBI:29108"/>
        <dbReference type="ChEBI" id="CHEBI:30616"/>
        <dbReference type="ChEBI" id="CHEBI:43474"/>
        <dbReference type="ChEBI" id="CHEBI:456216"/>
        <dbReference type="EC" id="7.2.2.10"/>
    </reaction>
    <physiologicalReaction direction="left-to-right" evidence="18">
        <dbReference type="Rhea" id="RHEA:18106"/>
    </physiologicalReaction>
</comment>
<evidence type="ECO:0000256" key="9">
    <source>
        <dbReference type="ARBA" id="ARBA00022837"/>
    </source>
</evidence>
<dbReference type="InterPro" id="IPR004014">
    <property type="entry name" value="ATPase_P-typ_cation-transptr_N"/>
</dbReference>
<keyword evidence="7" id="KW-0479">Metal-binding</keyword>
<evidence type="ECO:0000256" key="15">
    <source>
        <dbReference type="ARBA" id="ARBA00023034"/>
    </source>
</evidence>
<dbReference type="GO" id="GO:0005388">
    <property type="term" value="F:P-type calcium transporter activity"/>
    <property type="evidence" value="ECO:0007669"/>
    <property type="project" value="UniProtKB-EC"/>
</dbReference>
<dbReference type="InterPro" id="IPR059000">
    <property type="entry name" value="ATPase_P-type_domA"/>
</dbReference>
<dbReference type="Pfam" id="PF13246">
    <property type="entry name" value="Cation_ATPase"/>
    <property type="match status" value="1"/>
</dbReference>
<dbReference type="InterPro" id="IPR036412">
    <property type="entry name" value="HAD-like_sf"/>
</dbReference>
<dbReference type="InterPro" id="IPR006413">
    <property type="entry name" value="P-type_ATPase_IIA_PMR1"/>
</dbReference>
<dbReference type="SUPFAM" id="SSF81665">
    <property type="entry name" value="Calcium ATPase, transmembrane domain M"/>
    <property type="match status" value="1"/>
</dbReference>
<evidence type="ECO:0000256" key="6">
    <source>
        <dbReference type="ARBA" id="ARBA00022692"/>
    </source>
</evidence>
<dbReference type="SUPFAM" id="SSF81660">
    <property type="entry name" value="Metal cation-transporting ATPase, ATP-binding domain N"/>
    <property type="match status" value="1"/>
</dbReference>
<gene>
    <name evidence="22" type="ORF">TTEB3V08_LOCUS845</name>
</gene>
<proteinExistence type="inferred from homology"/>
<dbReference type="InterPro" id="IPR018303">
    <property type="entry name" value="ATPase_P-typ_P_site"/>
</dbReference>
<keyword evidence="11" id="KW-0460">Magnesium</keyword>
<dbReference type="NCBIfam" id="TIGR01494">
    <property type="entry name" value="ATPase_P-type"/>
    <property type="match status" value="2"/>
</dbReference>
<dbReference type="SFLD" id="SFLDF00027">
    <property type="entry name" value="p-type_atpase"/>
    <property type="match status" value="1"/>
</dbReference>
<evidence type="ECO:0000256" key="2">
    <source>
        <dbReference type="ARBA" id="ARBA00004326"/>
    </source>
</evidence>
<dbReference type="InterPro" id="IPR023299">
    <property type="entry name" value="ATPase_P-typ_cyto_dom_N"/>
</dbReference>
<evidence type="ECO:0000256" key="12">
    <source>
        <dbReference type="ARBA" id="ARBA00022951"/>
    </source>
</evidence>
<sequence length="954" mass="105138">MSEVYLSYVLKYLIEAVCLSIDVELVVAEMFLLRSTSKKFVTSEILEMDESPIMWLTTNEASALGAEEVSARLRVDIRSGLGWREAELRRQLAGYNELTVREEEPTWKKYIEQFKNPLIMLLLASAFVSVCMKQFDDAVSITVAIIIVVTVAFIQEYRSEKSLEELTKLVPPSCHCLRESQLETFLARNLVPGDIVHLNVGDRVPADIRLFEAIDLAIDESSFTGETEPASKLTSPVLKNNGHTAKKNIVFMGTLVRCGNGKGIVVNTGEKSEFGEVFKMMQAEEAPKTPLQKSMDILGTQLSFYSFCIIGLIMVLGWIQGKPILDMFTIGVSLAVAAIPEGLPIVVTVTLALGVMRMAKQNAIVKKLPTVETLGCVNVICSDKTGTITKNEMTVTVIVTSDGYLAEVSGAGYNDQGEIHIHKCDSVDRARDSIYNLLEVGCVCNNAVINGEVLLGQPTEGALLACGMKHGMYGVSDKFVRLQEYPFSSEQKMMAVKCISKYGDNKEEIYFVKGALEKILQQCTKYLSNGSLHPLNSKKEQDYLAEAYEIGRKGLRVVGMARGSSLQDLIYVGLVGICDPPRPNVRESIQTLMQSGVKVALVTGDAQETATAIASMVGLDTLHSQVLSGDQIDTMTDHQLDQIVGNVSVFYRVTPRHKLCIVKAFQRNGSIVGMTGDGVNDGVALKKADIGIAMGKNGTDVCKEAADMILINDDFSTIIAAIEEGKGIFYNIRNFVRFQLSTSIAALSLIALATLMGIPNPLNAMQILWINIIMDGPPAQSLGVEPVDKDVIKQKPRNVKEPMITRSLIINVLLSAWIIICGTLWVFKKEMSDNIITPRDTTMTFTCFVFFDMFNALSCRSQTKSIFSIGLLSNRMFLLAVTLSVVGQLFVIYFPPLQMVFQTEALTLGGLFFNKTKIIIYVSLRKTSLHCVSDKFDFYSIYLLGIEETCREAN</sequence>
<dbReference type="FunFam" id="1.20.1110.10:FF:000106">
    <property type="entry name" value="E1-E2 ATPase, putative"/>
    <property type="match status" value="1"/>
</dbReference>
<evidence type="ECO:0000256" key="1">
    <source>
        <dbReference type="ARBA" id="ARBA00004166"/>
    </source>
</evidence>
<feature type="transmembrane region" description="Helical" evidence="20">
    <location>
        <begin position="808"/>
        <end position="827"/>
    </location>
</feature>
<evidence type="ECO:0000256" key="19">
    <source>
        <dbReference type="ARBA" id="ARBA00047330"/>
    </source>
</evidence>
<feature type="domain" description="Cation-transporting P-type ATPase N-terminal" evidence="21">
    <location>
        <begin position="60"/>
        <end position="134"/>
    </location>
</feature>
<comment type="function">
    <text evidence="20">Catalyzes the hydrolysis of ATP coupled with the transport of calcium.</text>
</comment>
<dbReference type="PANTHER" id="PTHR42861">
    <property type="entry name" value="CALCIUM-TRANSPORTING ATPASE"/>
    <property type="match status" value="1"/>
</dbReference>
<dbReference type="CDD" id="cd02085">
    <property type="entry name" value="P-type_ATPase_SPCA"/>
    <property type="match status" value="1"/>
</dbReference>
<dbReference type="Pfam" id="PF00689">
    <property type="entry name" value="Cation_ATPase_C"/>
    <property type="match status" value="1"/>
</dbReference>
<dbReference type="InterPro" id="IPR008250">
    <property type="entry name" value="ATPase_P-typ_transduc_dom_A_sf"/>
</dbReference>
<feature type="transmembrane region" description="Helical" evidence="20">
    <location>
        <begin position="876"/>
        <end position="894"/>
    </location>
</feature>
<evidence type="ECO:0000256" key="20">
    <source>
        <dbReference type="RuleBase" id="RU361146"/>
    </source>
</evidence>
<evidence type="ECO:0000256" key="13">
    <source>
        <dbReference type="ARBA" id="ARBA00022967"/>
    </source>
</evidence>
<dbReference type="GO" id="GO:0033017">
    <property type="term" value="C:sarcoplasmic reticulum membrane"/>
    <property type="evidence" value="ECO:0007669"/>
    <property type="project" value="UniProtKB-SubCell"/>
</dbReference>
<feature type="transmembrane region" description="Helical" evidence="20">
    <location>
        <begin position="302"/>
        <end position="321"/>
    </location>
</feature>
<evidence type="ECO:0000256" key="4">
    <source>
        <dbReference type="ARBA" id="ARBA00022448"/>
    </source>
</evidence>
<keyword evidence="17 20" id="KW-0472">Membrane</keyword>
<accession>A0A7R9FH82</accession>
<evidence type="ECO:0000259" key="21">
    <source>
        <dbReference type="SMART" id="SM00831"/>
    </source>
</evidence>
<evidence type="ECO:0000256" key="16">
    <source>
        <dbReference type="ARBA" id="ARBA00023065"/>
    </source>
</evidence>
<dbReference type="GO" id="GO:0005524">
    <property type="term" value="F:ATP binding"/>
    <property type="evidence" value="ECO:0007669"/>
    <property type="project" value="UniProtKB-KW"/>
</dbReference>
<dbReference type="Gene3D" id="3.40.1110.10">
    <property type="entry name" value="Calcium-transporting ATPase, cytoplasmic domain N"/>
    <property type="match status" value="1"/>
</dbReference>
<dbReference type="Pfam" id="PF00690">
    <property type="entry name" value="Cation_ATPase_N"/>
    <property type="match status" value="1"/>
</dbReference>
<keyword evidence="4 20" id="KW-0813">Transport</keyword>
<dbReference type="EMBL" id="OE000151">
    <property type="protein sequence ID" value="CAD7452668.1"/>
    <property type="molecule type" value="Genomic_DNA"/>
</dbReference>
<dbReference type="InterPro" id="IPR023214">
    <property type="entry name" value="HAD_sf"/>
</dbReference>
<dbReference type="Pfam" id="PF00122">
    <property type="entry name" value="E1-E2_ATPase"/>
    <property type="match status" value="1"/>
</dbReference>
<name>A0A7R9FH82_9NEOP</name>
<dbReference type="SFLD" id="SFLDS00003">
    <property type="entry name" value="Haloacid_Dehalogenase"/>
    <property type="match status" value="1"/>
</dbReference>
<protein>
    <recommendedName>
        <fullName evidence="20">Calcium-transporting ATPase</fullName>
        <ecNumber evidence="20">7.2.2.10</ecNumber>
    </recommendedName>
</protein>
<dbReference type="SMART" id="SM00831">
    <property type="entry name" value="Cation_ATPase_N"/>
    <property type="match status" value="1"/>
</dbReference>
<dbReference type="Gene3D" id="1.20.1110.10">
    <property type="entry name" value="Calcium-transporting ATPase, transmembrane domain"/>
    <property type="match status" value="1"/>
</dbReference>
<evidence type="ECO:0000256" key="8">
    <source>
        <dbReference type="ARBA" id="ARBA00022741"/>
    </source>
</evidence>
<keyword evidence="5 20" id="KW-0109">Calcium transport</keyword>
<dbReference type="SUPFAM" id="SSF81653">
    <property type="entry name" value="Calcium ATPase, transduction domain A"/>
    <property type="match status" value="1"/>
</dbReference>
<dbReference type="Gene3D" id="2.70.150.10">
    <property type="entry name" value="Calcium-transporting ATPase, cytoplasmic transduction domain A"/>
    <property type="match status" value="1"/>
</dbReference>
<dbReference type="FunFam" id="3.40.1110.10:FF:000006">
    <property type="entry name" value="Calcium-transporting ATPase"/>
    <property type="match status" value="1"/>
</dbReference>
<evidence type="ECO:0000256" key="10">
    <source>
        <dbReference type="ARBA" id="ARBA00022840"/>
    </source>
</evidence>
<evidence type="ECO:0000256" key="5">
    <source>
        <dbReference type="ARBA" id="ARBA00022568"/>
    </source>
</evidence>